<comment type="caution">
    <text evidence="1">The sequence shown here is derived from an EMBL/GenBank/DDBJ whole genome shotgun (WGS) entry which is preliminary data.</text>
</comment>
<dbReference type="OrthoDB" id="2909140at2759"/>
<organism evidence="1 2">
    <name type="scientific">Pleurotus eryngii</name>
    <name type="common">Boletus of the steppes</name>
    <dbReference type="NCBI Taxonomy" id="5323"/>
    <lineage>
        <taxon>Eukaryota</taxon>
        <taxon>Fungi</taxon>
        <taxon>Dikarya</taxon>
        <taxon>Basidiomycota</taxon>
        <taxon>Agaricomycotina</taxon>
        <taxon>Agaricomycetes</taxon>
        <taxon>Agaricomycetidae</taxon>
        <taxon>Agaricales</taxon>
        <taxon>Pleurotineae</taxon>
        <taxon>Pleurotaceae</taxon>
        <taxon>Pleurotus</taxon>
    </lineage>
</organism>
<evidence type="ECO:0000313" key="2">
    <source>
        <dbReference type="Proteomes" id="UP000807025"/>
    </source>
</evidence>
<protein>
    <submittedName>
        <fullName evidence="1">Uncharacterized protein</fullName>
    </submittedName>
</protein>
<dbReference type="EMBL" id="MU154583">
    <property type="protein sequence ID" value="KAF9493586.1"/>
    <property type="molecule type" value="Genomic_DNA"/>
</dbReference>
<proteinExistence type="predicted"/>
<gene>
    <name evidence="1" type="ORF">BDN71DRAFT_1079968</name>
</gene>
<dbReference type="Proteomes" id="UP000807025">
    <property type="component" value="Unassembled WGS sequence"/>
</dbReference>
<name>A0A9P5ZTW7_PLEER</name>
<dbReference type="AlphaFoldDB" id="A0A9P5ZTW7"/>
<keyword evidence="2" id="KW-1185">Reference proteome</keyword>
<accession>A0A9P5ZTW7</accession>
<reference evidence="1" key="1">
    <citation type="submission" date="2020-11" db="EMBL/GenBank/DDBJ databases">
        <authorList>
            <consortium name="DOE Joint Genome Institute"/>
            <person name="Ahrendt S."/>
            <person name="Riley R."/>
            <person name="Andreopoulos W."/>
            <person name="Labutti K."/>
            <person name="Pangilinan J."/>
            <person name="Ruiz-Duenas F.J."/>
            <person name="Barrasa J.M."/>
            <person name="Sanchez-Garcia M."/>
            <person name="Camarero S."/>
            <person name="Miyauchi S."/>
            <person name="Serrano A."/>
            <person name="Linde D."/>
            <person name="Babiker R."/>
            <person name="Drula E."/>
            <person name="Ayuso-Fernandez I."/>
            <person name="Pacheco R."/>
            <person name="Padilla G."/>
            <person name="Ferreira P."/>
            <person name="Barriuso J."/>
            <person name="Kellner H."/>
            <person name="Castanera R."/>
            <person name="Alfaro M."/>
            <person name="Ramirez L."/>
            <person name="Pisabarro A.G."/>
            <person name="Kuo A."/>
            <person name="Tritt A."/>
            <person name="Lipzen A."/>
            <person name="He G."/>
            <person name="Yan M."/>
            <person name="Ng V."/>
            <person name="Cullen D."/>
            <person name="Martin F."/>
            <person name="Rosso M.-N."/>
            <person name="Henrissat B."/>
            <person name="Hibbett D."/>
            <person name="Martinez A.T."/>
            <person name="Grigoriev I.V."/>
        </authorList>
    </citation>
    <scope>NUCLEOTIDE SEQUENCE</scope>
    <source>
        <strain evidence="1">ATCC 90797</strain>
    </source>
</reference>
<sequence length="596" mass="63320">MAVATLECTSTSGPLQYPTTHLRLFRSLCPGSRRGNGVELFIAWTPGINLRKRPALLVLAHIPGSHLAHRMKSVFALAILAATLAAAKPANDWSKPCFDGECAYDLPGTQETGSATLKLSGTAKAITDITPAAGWIVLDCDPHALSQEIRLVCRGDDEASCGHLFEHGPEHKVVRLPESCGAGPFGRIVSAAVAEDQTVPGHVQLVRRDGVEPQVHILQVDDRWDLADTSKTGDVNFTFLASSITGPAGKMNHEEFNARDVHLSARGPDGAFSAFFAKAIAALKSAAKEIKDGIAEKTKVEIELEQVKLSYDSKGEKKFPVLPKKEIDCGWGKAAVEADITASYQLHAHVGAAITGSLLPPKVNEIATLAGFSGDAKVHLHIKAEAEAKHTIPWPILPPVNPTPLQIPGVISIGPHIQVDASADVAVKLSGDIDIGADFVIKDVEYWYPEKVEKAVHEVTEKPSPLKLNADANAKGSITASIHIIPKISLGVEGLSGNAKANAFVSVDGYVTGEIKGEGHASATKRSHSRDLALRDVDTAGAGYSGSLDIKAGVKIKGGIDGKILDLIEKTHAIDIWSTEWPIYKVGLSDEVPMSS</sequence>
<evidence type="ECO:0000313" key="1">
    <source>
        <dbReference type="EMBL" id="KAF9493586.1"/>
    </source>
</evidence>